<proteinExistence type="predicted"/>
<dbReference type="AlphaFoldDB" id="A0A0D7BSK1"/>
<accession>A0A0D7BSK1</accession>
<protein>
    <recommendedName>
        <fullName evidence="3">Reverse transcriptase zinc-binding domain-containing protein</fullName>
    </recommendedName>
</protein>
<name>A0A0D7BSK1_9AGAR</name>
<evidence type="ECO:0008006" key="3">
    <source>
        <dbReference type="Google" id="ProtNLM"/>
    </source>
</evidence>
<dbReference type="STRING" id="1314674.A0A0D7BSK1"/>
<keyword evidence="2" id="KW-1185">Reference proteome</keyword>
<sequence>MAADAASLPKEEAYVRGMSLKNMTQKSAYKALRRLHQAGPRKDTTKNLRVTRNAIMQEFDVKPSTTQVWKSTRDRDTSKRTQQFRWRTIHNAHACGPFFARMSSNMARGDCVLCGKIETIDHVLFECVAPEREALWEAAERLWSITGDRWPNMNLGLVMGCGLFRPRGRGNREEKKGRNRLLKKIVSETAFLIWKLRCERRIEHAHIPDFSFSKATAVKRLIDALDQESRTESFRTNERRFKRRALNIGEVLYTWRVFYDNAVIPGERALEELTVGVLGSMGCRSRLEYILSDAFTAESSHNVRN</sequence>
<dbReference type="OrthoDB" id="3253907at2759"/>
<gene>
    <name evidence="1" type="ORF">CYLTODRAFT_342328</name>
</gene>
<reference evidence="1 2" key="1">
    <citation type="journal article" date="2015" name="Fungal Genet. Biol.">
        <title>Evolution of novel wood decay mechanisms in Agaricales revealed by the genome sequences of Fistulina hepatica and Cylindrobasidium torrendii.</title>
        <authorList>
            <person name="Floudas D."/>
            <person name="Held B.W."/>
            <person name="Riley R."/>
            <person name="Nagy L.G."/>
            <person name="Koehler G."/>
            <person name="Ransdell A.S."/>
            <person name="Younus H."/>
            <person name="Chow J."/>
            <person name="Chiniquy J."/>
            <person name="Lipzen A."/>
            <person name="Tritt A."/>
            <person name="Sun H."/>
            <person name="Haridas S."/>
            <person name="LaButti K."/>
            <person name="Ohm R.A."/>
            <person name="Kues U."/>
            <person name="Blanchette R.A."/>
            <person name="Grigoriev I.V."/>
            <person name="Minto R.E."/>
            <person name="Hibbett D.S."/>
        </authorList>
    </citation>
    <scope>NUCLEOTIDE SEQUENCE [LARGE SCALE GENOMIC DNA]</scope>
    <source>
        <strain evidence="1 2">FP15055 ss-10</strain>
    </source>
</reference>
<dbReference type="EMBL" id="KN880436">
    <property type="protein sequence ID" value="KIY73377.1"/>
    <property type="molecule type" value="Genomic_DNA"/>
</dbReference>
<evidence type="ECO:0000313" key="1">
    <source>
        <dbReference type="EMBL" id="KIY73377.1"/>
    </source>
</evidence>
<dbReference type="Proteomes" id="UP000054007">
    <property type="component" value="Unassembled WGS sequence"/>
</dbReference>
<organism evidence="1 2">
    <name type="scientific">Cylindrobasidium torrendii FP15055 ss-10</name>
    <dbReference type="NCBI Taxonomy" id="1314674"/>
    <lineage>
        <taxon>Eukaryota</taxon>
        <taxon>Fungi</taxon>
        <taxon>Dikarya</taxon>
        <taxon>Basidiomycota</taxon>
        <taxon>Agaricomycotina</taxon>
        <taxon>Agaricomycetes</taxon>
        <taxon>Agaricomycetidae</taxon>
        <taxon>Agaricales</taxon>
        <taxon>Marasmiineae</taxon>
        <taxon>Physalacriaceae</taxon>
        <taxon>Cylindrobasidium</taxon>
    </lineage>
</organism>
<evidence type="ECO:0000313" key="2">
    <source>
        <dbReference type="Proteomes" id="UP000054007"/>
    </source>
</evidence>